<name>A0AAN9NQE5_PHACN</name>
<protein>
    <submittedName>
        <fullName evidence="2">Uncharacterized protein</fullName>
    </submittedName>
</protein>
<keyword evidence="3" id="KW-1185">Reference proteome</keyword>
<keyword evidence="1" id="KW-0812">Transmembrane</keyword>
<evidence type="ECO:0000313" key="3">
    <source>
        <dbReference type="Proteomes" id="UP001374584"/>
    </source>
</evidence>
<reference evidence="2 3" key="1">
    <citation type="submission" date="2024-01" db="EMBL/GenBank/DDBJ databases">
        <title>The genomes of 5 underutilized Papilionoideae crops provide insights into root nodulation and disease resistanc.</title>
        <authorList>
            <person name="Jiang F."/>
        </authorList>
    </citation>
    <scope>NUCLEOTIDE SEQUENCE [LARGE SCALE GENOMIC DNA]</scope>
    <source>
        <strain evidence="2">JINMINGXINNONG_FW02</strain>
        <tissue evidence="2">Leaves</tissue>
    </source>
</reference>
<gene>
    <name evidence="2" type="ORF">VNO80_02501</name>
</gene>
<keyword evidence="1" id="KW-1133">Transmembrane helix</keyword>
<proteinExistence type="predicted"/>
<sequence>MLSNEGEFTSYSKQGPSWYSWISHNVEHMMSLTLVFLIILATMIVVVMVRSLWLPRERARRGGDKIEECDEPHKGAIKMFLPTSLETADDMVEVGREGEGFQKLG</sequence>
<evidence type="ECO:0000313" key="2">
    <source>
        <dbReference type="EMBL" id="KAK7377081.1"/>
    </source>
</evidence>
<comment type="caution">
    <text evidence="2">The sequence shown here is derived from an EMBL/GenBank/DDBJ whole genome shotgun (WGS) entry which is preliminary data.</text>
</comment>
<dbReference type="Proteomes" id="UP001374584">
    <property type="component" value="Unassembled WGS sequence"/>
</dbReference>
<keyword evidence="1" id="KW-0472">Membrane</keyword>
<accession>A0AAN9NQE5</accession>
<feature type="transmembrane region" description="Helical" evidence="1">
    <location>
        <begin position="29"/>
        <end position="53"/>
    </location>
</feature>
<dbReference type="EMBL" id="JAYMYR010000002">
    <property type="protein sequence ID" value="KAK7377081.1"/>
    <property type="molecule type" value="Genomic_DNA"/>
</dbReference>
<evidence type="ECO:0000256" key="1">
    <source>
        <dbReference type="SAM" id="Phobius"/>
    </source>
</evidence>
<organism evidence="2 3">
    <name type="scientific">Phaseolus coccineus</name>
    <name type="common">Scarlet runner bean</name>
    <name type="synonym">Phaseolus multiflorus</name>
    <dbReference type="NCBI Taxonomy" id="3886"/>
    <lineage>
        <taxon>Eukaryota</taxon>
        <taxon>Viridiplantae</taxon>
        <taxon>Streptophyta</taxon>
        <taxon>Embryophyta</taxon>
        <taxon>Tracheophyta</taxon>
        <taxon>Spermatophyta</taxon>
        <taxon>Magnoliopsida</taxon>
        <taxon>eudicotyledons</taxon>
        <taxon>Gunneridae</taxon>
        <taxon>Pentapetalae</taxon>
        <taxon>rosids</taxon>
        <taxon>fabids</taxon>
        <taxon>Fabales</taxon>
        <taxon>Fabaceae</taxon>
        <taxon>Papilionoideae</taxon>
        <taxon>50 kb inversion clade</taxon>
        <taxon>NPAAA clade</taxon>
        <taxon>indigoferoid/millettioid clade</taxon>
        <taxon>Phaseoleae</taxon>
        <taxon>Phaseolus</taxon>
    </lineage>
</organism>
<dbReference type="AlphaFoldDB" id="A0AAN9NQE5"/>